<dbReference type="PROSITE" id="PS50026">
    <property type="entry name" value="EGF_3"/>
    <property type="match status" value="2"/>
</dbReference>
<organism evidence="6 7">
    <name type="scientific">Oopsacas minuta</name>
    <dbReference type="NCBI Taxonomy" id="111878"/>
    <lineage>
        <taxon>Eukaryota</taxon>
        <taxon>Metazoa</taxon>
        <taxon>Porifera</taxon>
        <taxon>Hexactinellida</taxon>
        <taxon>Hexasterophora</taxon>
        <taxon>Lyssacinosida</taxon>
        <taxon>Leucopsacidae</taxon>
        <taxon>Oopsacas</taxon>
    </lineage>
</organism>
<feature type="transmembrane region" description="Helical" evidence="3">
    <location>
        <begin position="323"/>
        <end position="354"/>
    </location>
</feature>
<keyword evidence="7" id="KW-1185">Reference proteome</keyword>
<keyword evidence="3" id="KW-0472">Membrane</keyword>
<feature type="region of interest" description="Disordered" evidence="2">
    <location>
        <begin position="371"/>
        <end position="399"/>
    </location>
</feature>
<dbReference type="PROSITE" id="PS01186">
    <property type="entry name" value="EGF_2"/>
    <property type="match status" value="1"/>
</dbReference>
<reference evidence="6 7" key="1">
    <citation type="journal article" date="2023" name="BMC Biol.">
        <title>The compact genome of the sponge Oopsacas minuta (Hexactinellida) is lacking key metazoan core genes.</title>
        <authorList>
            <person name="Santini S."/>
            <person name="Schenkelaars Q."/>
            <person name="Jourda C."/>
            <person name="Duchesne M."/>
            <person name="Belahbib H."/>
            <person name="Rocher C."/>
            <person name="Selva M."/>
            <person name="Riesgo A."/>
            <person name="Vervoort M."/>
            <person name="Leys S.P."/>
            <person name="Kodjabachian L."/>
            <person name="Le Bivic A."/>
            <person name="Borchiellini C."/>
            <person name="Claverie J.M."/>
            <person name="Renard E."/>
        </authorList>
    </citation>
    <scope>NUCLEOTIDE SEQUENCE [LARGE SCALE GENOMIC DNA]</scope>
    <source>
        <strain evidence="6">SPO-2</strain>
    </source>
</reference>
<evidence type="ECO:0000256" key="2">
    <source>
        <dbReference type="SAM" id="MobiDB-lite"/>
    </source>
</evidence>
<dbReference type="AlphaFoldDB" id="A0AAV7K054"/>
<feature type="disulfide bond" evidence="1">
    <location>
        <begin position="263"/>
        <end position="272"/>
    </location>
</feature>
<accession>A0AAV7K054</accession>
<evidence type="ECO:0000313" key="6">
    <source>
        <dbReference type="EMBL" id="KAI6654561.1"/>
    </source>
</evidence>
<evidence type="ECO:0000259" key="5">
    <source>
        <dbReference type="PROSITE" id="PS50026"/>
    </source>
</evidence>
<feature type="chain" id="PRO_5043686810" evidence="4">
    <location>
        <begin position="21"/>
        <end position="399"/>
    </location>
</feature>
<dbReference type="CDD" id="cd00054">
    <property type="entry name" value="EGF_CA"/>
    <property type="match status" value="1"/>
</dbReference>
<evidence type="ECO:0000256" key="3">
    <source>
        <dbReference type="SAM" id="Phobius"/>
    </source>
</evidence>
<evidence type="ECO:0000313" key="7">
    <source>
        <dbReference type="Proteomes" id="UP001165289"/>
    </source>
</evidence>
<dbReference type="Pfam" id="PF00008">
    <property type="entry name" value="EGF"/>
    <property type="match status" value="1"/>
</dbReference>
<comment type="caution">
    <text evidence="1">Lacks conserved residue(s) required for the propagation of feature annotation.</text>
</comment>
<feature type="domain" description="EGF-like" evidence="5">
    <location>
        <begin position="274"/>
        <end position="313"/>
    </location>
</feature>
<gene>
    <name evidence="6" type="ORF">LOD99_957</name>
</gene>
<name>A0AAV7K054_9METZ</name>
<protein>
    <submittedName>
        <fullName evidence="6">Neurogenic locus notch-like protein 2</fullName>
    </submittedName>
</protein>
<keyword evidence="3" id="KW-1133">Transmembrane helix</keyword>
<feature type="signal peptide" evidence="4">
    <location>
        <begin position="1"/>
        <end position="20"/>
    </location>
</feature>
<evidence type="ECO:0000256" key="4">
    <source>
        <dbReference type="SAM" id="SignalP"/>
    </source>
</evidence>
<feature type="disulfide bond" evidence="1">
    <location>
        <begin position="244"/>
        <end position="261"/>
    </location>
</feature>
<dbReference type="SMART" id="SM00181">
    <property type="entry name" value="EGF"/>
    <property type="match status" value="3"/>
</dbReference>
<dbReference type="Gene3D" id="2.10.25.10">
    <property type="entry name" value="Laminin"/>
    <property type="match status" value="2"/>
</dbReference>
<evidence type="ECO:0000256" key="1">
    <source>
        <dbReference type="PROSITE-ProRule" id="PRU00076"/>
    </source>
</evidence>
<dbReference type="Proteomes" id="UP001165289">
    <property type="component" value="Unassembled WGS sequence"/>
</dbReference>
<feature type="disulfide bond" evidence="1">
    <location>
        <begin position="303"/>
        <end position="312"/>
    </location>
</feature>
<dbReference type="InterPro" id="IPR000742">
    <property type="entry name" value="EGF"/>
</dbReference>
<sequence>MLTISPILIALSCFLSIAWADSGCNDAMLKMRIESEDLPKLIWYSGQAPEFTITQHCRAHSFTNPVWLSSTLIALRFASSNSNDSIPYFSLLHYNSCNETTSRFNDPIILINTTVYDSSLHMQYVTNNTDADFCYSCVNNSTMNFCQSCDPSCDTTDGLNYCYGPSETDCCNYVQGDDCVLMCTNNYYPDVMSTCVYQHICEYDSPCINGDCTANGTKYVCNCPDTHLGKNCSIPNPCNIAGKCNNNGNCTVLDTSPYFKCNCIMGVEGSNCEINKFCNVSTNPCLNDGNCTSIQADNYECTCRTGYTGNDCQTSPSTTTSPVVAIAASVVAVVIVITALVIIVVIVCVVIFYLKRKKGKVDIARKTSKVYPSNGNGTVDEKAPILEEEKTPILDKEKQ</sequence>
<keyword evidence="3" id="KW-0812">Transmembrane</keyword>
<dbReference type="PROSITE" id="PS00022">
    <property type="entry name" value="EGF_1"/>
    <property type="match status" value="3"/>
</dbReference>
<dbReference type="PANTHER" id="PTHR24033">
    <property type="entry name" value="EGF-LIKE DOMAIN-CONTAINING PROTEIN"/>
    <property type="match status" value="1"/>
</dbReference>
<dbReference type="SUPFAM" id="SSF57196">
    <property type="entry name" value="EGF/Laminin"/>
    <property type="match status" value="2"/>
</dbReference>
<keyword evidence="4" id="KW-0732">Signal</keyword>
<comment type="caution">
    <text evidence="6">The sequence shown here is derived from an EMBL/GenBank/DDBJ whole genome shotgun (WGS) entry which is preliminary data.</text>
</comment>
<keyword evidence="1" id="KW-1015">Disulfide bond</keyword>
<keyword evidence="1" id="KW-0245">EGF-like domain</keyword>
<feature type="compositionally biased region" description="Basic and acidic residues" evidence="2">
    <location>
        <begin position="379"/>
        <end position="399"/>
    </location>
</feature>
<dbReference type="InterPro" id="IPR051830">
    <property type="entry name" value="NOTCH_homolog"/>
</dbReference>
<proteinExistence type="predicted"/>
<dbReference type="EMBL" id="JAKMXF010000222">
    <property type="protein sequence ID" value="KAI6654561.1"/>
    <property type="molecule type" value="Genomic_DNA"/>
</dbReference>
<feature type="domain" description="EGF-like" evidence="5">
    <location>
        <begin position="234"/>
        <end position="273"/>
    </location>
</feature>